<dbReference type="EMBL" id="FQWS01000008">
    <property type="protein sequence ID" value="SHH79960.1"/>
    <property type="molecule type" value="Genomic_DNA"/>
</dbReference>
<sequence length="221" mass="26257">MKKIIVITATLLMIISCQEKKSKSAVESAKVFESIKIERYSVQNGNPDSISFSSYIVKDFDGNGTEIKSIYYSSDNSIMMQFENHYENGNKTRIDWINGNDKKVKYVKMSYDDNKRLVKSESFDTLDVFISGFIHKWKEDGRIEEKGPIEQGKEFKPNSIYTYNDQQEFESLVEFDENDSLYGTFRWKYFDFNEEKEWIVRQMLFNDTIVRIEKRNIRYQK</sequence>
<dbReference type="RefSeq" id="WP_073087705.1">
    <property type="nucleotide sequence ID" value="NZ_FQWS01000008.1"/>
</dbReference>
<evidence type="ECO:0000313" key="2">
    <source>
        <dbReference type="Proteomes" id="UP000184522"/>
    </source>
</evidence>
<keyword evidence="2" id="KW-1185">Reference proteome</keyword>
<dbReference type="AlphaFoldDB" id="A0A1M5VXR0"/>
<organism evidence="1 2">
    <name type="scientific">Winogradskyella jejuensis</name>
    <dbReference type="NCBI Taxonomy" id="1089305"/>
    <lineage>
        <taxon>Bacteria</taxon>
        <taxon>Pseudomonadati</taxon>
        <taxon>Bacteroidota</taxon>
        <taxon>Flavobacteriia</taxon>
        <taxon>Flavobacteriales</taxon>
        <taxon>Flavobacteriaceae</taxon>
        <taxon>Winogradskyella</taxon>
    </lineage>
</organism>
<name>A0A1M5VXR0_9FLAO</name>
<dbReference type="Proteomes" id="UP000184522">
    <property type="component" value="Unassembled WGS sequence"/>
</dbReference>
<dbReference type="OrthoDB" id="1430118at2"/>
<gene>
    <name evidence="1" type="ORF">SAMN05444148_2849</name>
</gene>
<proteinExistence type="predicted"/>
<reference evidence="2" key="1">
    <citation type="submission" date="2016-11" db="EMBL/GenBank/DDBJ databases">
        <authorList>
            <person name="Varghese N."/>
            <person name="Submissions S."/>
        </authorList>
    </citation>
    <scope>NUCLEOTIDE SEQUENCE [LARGE SCALE GENOMIC DNA]</scope>
    <source>
        <strain evidence="2">DSM 25330</strain>
    </source>
</reference>
<evidence type="ECO:0000313" key="1">
    <source>
        <dbReference type="EMBL" id="SHH79960.1"/>
    </source>
</evidence>
<protein>
    <submittedName>
        <fullName evidence="1">Uncharacterized protein</fullName>
    </submittedName>
</protein>
<accession>A0A1M5VXR0</accession>
<dbReference type="PROSITE" id="PS51257">
    <property type="entry name" value="PROKAR_LIPOPROTEIN"/>
    <property type="match status" value="1"/>
</dbReference>